<reference evidence="13 14" key="1">
    <citation type="submission" date="2017-01" db="EMBL/GenBank/DDBJ databases">
        <authorList>
            <person name="Mah S.A."/>
            <person name="Swanson W.J."/>
            <person name="Moy G.W."/>
            <person name="Vacquier V.D."/>
        </authorList>
    </citation>
    <scope>NUCLEOTIDE SEQUENCE [LARGE SCALE GENOMIC DNA]</scope>
    <source>
        <strain evidence="13 14">GSMNP</strain>
    </source>
</reference>
<evidence type="ECO:0000256" key="8">
    <source>
        <dbReference type="ARBA" id="ARBA00071654"/>
    </source>
</evidence>
<dbReference type="Pfam" id="PF01923">
    <property type="entry name" value="Cob_adeno_trans"/>
    <property type="match status" value="1"/>
</dbReference>
<keyword evidence="3 10" id="KW-0808">Transferase</keyword>
<evidence type="ECO:0000256" key="5">
    <source>
        <dbReference type="ARBA" id="ARBA00022840"/>
    </source>
</evidence>
<keyword evidence="14" id="KW-1185">Reference proteome</keyword>
<feature type="region of interest" description="Disordered" evidence="11">
    <location>
        <begin position="114"/>
        <end position="133"/>
    </location>
</feature>
<dbReference type="SUPFAM" id="SSF89028">
    <property type="entry name" value="Cobalamin adenosyltransferase-like"/>
    <property type="match status" value="1"/>
</dbReference>
<dbReference type="InterPro" id="IPR016030">
    <property type="entry name" value="CblAdoTrfase-like"/>
</dbReference>
<evidence type="ECO:0000256" key="2">
    <source>
        <dbReference type="ARBA" id="ARBA00011233"/>
    </source>
</evidence>
<dbReference type="GO" id="GO:0009235">
    <property type="term" value="P:cobalamin metabolic process"/>
    <property type="evidence" value="ECO:0007669"/>
    <property type="project" value="UniProtKB-ARBA"/>
</dbReference>
<organism evidence="13 14">
    <name type="scientific">Smittium culicis</name>
    <dbReference type="NCBI Taxonomy" id="133412"/>
    <lineage>
        <taxon>Eukaryota</taxon>
        <taxon>Fungi</taxon>
        <taxon>Fungi incertae sedis</taxon>
        <taxon>Zoopagomycota</taxon>
        <taxon>Kickxellomycotina</taxon>
        <taxon>Harpellomycetes</taxon>
        <taxon>Harpellales</taxon>
        <taxon>Legeriomycetaceae</taxon>
        <taxon>Smittium</taxon>
    </lineage>
</organism>
<dbReference type="OrthoDB" id="549173at2759"/>
<accession>A0A1R1Y6A7</accession>
<dbReference type="InterPro" id="IPR029499">
    <property type="entry name" value="PduO-typ"/>
</dbReference>
<comment type="similarity">
    <text evidence="1 10">Belongs to the Cob(I)alamin adenosyltransferase family.</text>
</comment>
<sequence length="238" mass="26570">MDSSIDFKITENSNQKPTKSNFKIYTKTGDGGSSSLYTGERRQKNDNVFEALGNLDELNSHIGLASSYIDEFHSNILAFNSNGNDDKLAQLVLMMQRLERVQCCLQEIGSVVASPSGTSTPCKPSPQQGDEPENVPRKVVIFEKGTELCTELESWIDELTLKLPKLTKFILPSGGKMASCLHVARSVCRRAERSMVPLYEFIDSSAFQYINRLSDFLFVAARYSSSLQGKDEKIYLKS</sequence>
<evidence type="ECO:0000256" key="4">
    <source>
        <dbReference type="ARBA" id="ARBA00022741"/>
    </source>
</evidence>
<dbReference type="PANTHER" id="PTHR12213:SF0">
    <property type="entry name" value="CORRINOID ADENOSYLTRANSFERASE MMAB"/>
    <property type="match status" value="1"/>
</dbReference>
<evidence type="ECO:0000256" key="11">
    <source>
        <dbReference type="SAM" id="MobiDB-lite"/>
    </source>
</evidence>
<dbReference type="EMBL" id="LSSN01000812">
    <property type="protein sequence ID" value="OMJ22236.1"/>
    <property type="molecule type" value="Genomic_DNA"/>
</dbReference>
<evidence type="ECO:0000256" key="1">
    <source>
        <dbReference type="ARBA" id="ARBA00007487"/>
    </source>
</evidence>
<protein>
    <recommendedName>
        <fullName evidence="8">Corrinoid adenosyltransferase MMAB</fullName>
    </recommendedName>
    <alternativeName>
        <fullName evidence="9">ATP:co(I)rrinoid adenosyltransferase MMAB</fullName>
    </alternativeName>
</protein>
<dbReference type="InterPro" id="IPR036451">
    <property type="entry name" value="CblAdoTrfase-like_sf"/>
</dbReference>
<dbReference type="Gene3D" id="1.20.1200.10">
    <property type="entry name" value="Cobalamin adenosyltransferase-like"/>
    <property type="match status" value="1"/>
</dbReference>
<feature type="domain" description="Cobalamin adenosyltransferase-like" evidence="12">
    <location>
        <begin position="24"/>
        <end position="223"/>
    </location>
</feature>
<feature type="compositionally biased region" description="Polar residues" evidence="11">
    <location>
        <begin position="10"/>
        <end position="23"/>
    </location>
</feature>
<dbReference type="Proteomes" id="UP000187283">
    <property type="component" value="Unassembled WGS sequence"/>
</dbReference>
<evidence type="ECO:0000256" key="7">
    <source>
        <dbReference type="ARBA" id="ARBA00056747"/>
    </source>
</evidence>
<comment type="caution">
    <text evidence="13">The sequence shown here is derived from an EMBL/GenBank/DDBJ whole genome shotgun (WGS) entry which is preliminary data.</text>
</comment>
<evidence type="ECO:0000256" key="9">
    <source>
        <dbReference type="ARBA" id="ARBA00075216"/>
    </source>
</evidence>
<name>A0A1R1Y6A7_9FUNG</name>
<evidence type="ECO:0000313" key="13">
    <source>
        <dbReference type="EMBL" id="OMJ22236.1"/>
    </source>
</evidence>
<dbReference type="GO" id="GO:0008817">
    <property type="term" value="F:corrinoid adenosyltransferase activity"/>
    <property type="evidence" value="ECO:0007669"/>
    <property type="project" value="TreeGrafter"/>
</dbReference>
<comment type="catalytic activity">
    <reaction evidence="6">
        <text>cob(I)alamin-[corrinoid adenosyltransferase] + ATP = apo-[corrinoid adenosyltransferase] + adenosylcob(III)alamin + triphosphate</text>
        <dbReference type="Rhea" id="RHEA:56796"/>
        <dbReference type="Rhea" id="RHEA-COMP:14743"/>
        <dbReference type="Rhea" id="RHEA-COMP:14744"/>
        <dbReference type="ChEBI" id="CHEBI:18036"/>
        <dbReference type="ChEBI" id="CHEBI:18408"/>
        <dbReference type="ChEBI" id="CHEBI:30616"/>
        <dbReference type="ChEBI" id="CHEBI:60488"/>
        <dbReference type="ChEBI" id="CHEBI:83228"/>
    </reaction>
    <physiologicalReaction direction="left-to-right" evidence="6">
        <dbReference type="Rhea" id="RHEA:56797"/>
    </physiologicalReaction>
</comment>
<dbReference type="AlphaFoldDB" id="A0A1R1Y6A7"/>
<dbReference type="PANTHER" id="PTHR12213">
    <property type="entry name" value="CORRINOID ADENOSYLTRANSFERASE"/>
    <property type="match status" value="1"/>
</dbReference>
<feature type="region of interest" description="Disordered" evidence="11">
    <location>
        <begin position="1"/>
        <end position="27"/>
    </location>
</feature>
<feature type="compositionally biased region" description="Polar residues" evidence="11">
    <location>
        <begin position="114"/>
        <end position="128"/>
    </location>
</feature>
<dbReference type="NCBIfam" id="TIGR00636">
    <property type="entry name" value="PduO_Nterm"/>
    <property type="match status" value="1"/>
</dbReference>
<dbReference type="FunFam" id="1.20.1200.10:FF:000001">
    <property type="entry name" value="Cob(I)yrinic acid a,c-diamide adenosyltransferase"/>
    <property type="match status" value="1"/>
</dbReference>
<comment type="function">
    <text evidence="7">Converts cob(I)alamin to adenosylcobalamin (adenosylcob(III)alamin), a coenzyme for methylmalonyl-CoA mutase, therefore participates in the final step of the vitamin B12 conversion. Generates adenosylcobalamin (AdoCbl) and directly delivers the cofactor to MUT in a transfer that is stimulated by ATP-binding to MMAB and gated by MMAA.</text>
</comment>
<dbReference type="STRING" id="133412.A0A1R1Y6A7"/>
<proteinExistence type="inferred from homology"/>
<evidence type="ECO:0000256" key="3">
    <source>
        <dbReference type="ARBA" id="ARBA00022679"/>
    </source>
</evidence>
<evidence type="ECO:0000256" key="6">
    <source>
        <dbReference type="ARBA" id="ARBA00051988"/>
    </source>
</evidence>
<keyword evidence="4 10" id="KW-0547">Nucleotide-binding</keyword>
<dbReference type="GO" id="GO:0005524">
    <property type="term" value="F:ATP binding"/>
    <property type="evidence" value="ECO:0007669"/>
    <property type="project" value="UniProtKB-UniRule"/>
</dbReference>
<evidence type="ECO:0000256" key="10">
    <source>
        <dbReference type="RuleBase" id="RU366026"/>
    </source>
</evidence>
<keyword evidence="5 10" id="KW-0067">ATP-binding</keyword>
<evidence type="ECO:0000313" key="14">
    <source>
        <dbReference type="Proteomes" id="UP000187283"/>
    </source>
</evidence>
<gene>
    <name evidence="13" type="ORF">AYI70_g3014</name>
</gene>
<evidence type="ECO:0000259" key="12">
    <source>
        <dbReference type="Pfam" id="PF01923"/>
    </source>
</evidence>
<comment type="subunit">
    <text evidence="2">Homotrimer.</text>
</comment>